<dbReference type="Proteomes" id="UP000306912">
    <property type="component" value="Unassembled WGS sequence"/>
</dbReference>
<evidence type="ECO:0000313" key="5">
    <source>
        <dbReference type="Proteomes" id="UP000306912"/>
    </source>
</evidence>
<keyword evidence="1 3" id="KW-0159">Chromosome partition</keyword>
<dbReference type="InParanoid" id="A0A5R8Q8X5"/>
<comment type="caution">
    <text evidence="4">The sequence shown here is derived from an EMBL/GenBank/DDBJ whole genome shotgun (WGS) entry which is preliminary data.</text>
</comment>
<gene>
    <name evidence="3" type="primary">scpA</name>
    <name evidence="4" type="ORF">FEZ08_10140</name>
</gene>
<dbReference type="GO" id="GO:0005737">
    <property type="term" value="C:cytoplasm"/>
    <property type="evidence" value="ECO:0007669"/>
    <property type="project" value="UniProtKB-SubCell"/>
</dbReference>
<comment type="subcellular location">
    <subcellularLocation>
        <location evidence="3">Cytoplasm</location>
    </subcellularLocation>
    <text evidence="3">Associated with two foci at the outer edges of the nucleoid region in young cells, and at four foci within both cell halves in older cells.</text>
</comment>
<comment type="function">
    <text evidence="3">Participates in chromosomal partition during cell division. May act via the formation of a condensin-like complex containing Smc and ScpB that pull DNA away from mid-cell into both cell halves.</text>
</comment>
<dbReference type="PANTHER" id="PTHR33969:SF2">
    <property type="entry name" value="SEGREGATION AND CONDENSATION PROTEIN A"/>
    <property type="match status" value="1"/>
</dbReference>
<name>A0A5R8Q8X5_9FIRM</name>
<evidence type="ECO:0000313" key="4">
    <source>
        <dbReference type="EMBL" id="TLG71759.1"/>
    </source>
</evidence>
<dbReference type="GO" id="GO:0006260">
    <property type="term" value="P:DNA replication"/>
    <property type="evidence" value="ECO:0007669"/>
    <property type="project" value="UniProtKB-UniRule"/>
</dbReference>
<dbReference type="InterPro" id="IPR003768">
    <property type="entry name" value="ScpA"/>
</dbReference>
<evidence type="ECO:0000256" key="1">
    <source>
        <dbReference type="ARBA" id="ARBA00022829"/>
    </source>
</evidence>
<dbReference type="InterPro" id="IPR023093">
    <property type="entry name" value="ScpA-like_C"/>
</dbReference>
<keyword evidence="3" id="KW-0131">Cell cycle</keyword>
<comment type="similarity">
    <text evidence="3">Belongs to the ScpA family.</text>
</comment>
<dbReference type="PANTHER" id="PTHR33969">
    <property type="entry name" value="SEGREGATION AND CONDENSATION PROTEIN A"/>
    <property type="match status" value="1"/>
</dbReference>
<dbReference type="Gene3D" id="6.10.250.2410">
    <property type="match status" value="1"/>
</dbReference>
<keyword evidence="3" id="KW-0963">Cytoplasm</keyword>
<evidence type="ECO:0000256" key="3">
    <source>
        <dbReference type="HAMAP-Rule" id="MF_01805"/>
    </source>
</evidence>
<keyword evidence="3" id="KW-0132">Cell division</keyword>
<dbReference type="HAMAP" id="MF_01805">
    <property type="entry name" value="ScpA"/>
    <property type="match status" value="1"/>
</dbReference>
<dbReference type="FunCoup" id="A0A5R8Q8X5">
    <property type="interactions" value="285"/>
</dbReference>
<comment type="subunit">
    <text evidence="3">Component of a cohesin-like complex composed of ScpA, ScpB and the Smc homodimer, in which ScpA and ScpB bind to the head domain of Smc. The presence of the three proteins is required for the association of the complex with DNA.</text>
</comment>
<proteinExistence type="inferred from homology"/>
<sequence>MSEYAPSQFLLVSYDFKRFQLILKYQRQKLLLLRKGGSMESNPLYIVKIDDFEGPLDLLLHLVKESKVDIYDLSLTEITSQYVAYIQQMQSLNLEVASEYLFMAAQLIEMKSRWLLPKPPKEESGEESLDPREQLILRLIAYKQFKDISQHFRALEEERQQYHTKTPEDISDWTQEQIILDESSTSDVYQLMVAFEKLMQRKELHRNINATIQVAEVSIDEQMTHIRKKLAKGKRVAFSDLFEVNDRVYLVTTFLAILQLSREHLIEIQQDENFADIFIEGKEAA</sequence>
<keyword evidence="5" id="KW-1185">Reference proteome</keyword>
<protein>
    <recommendedName>
        <fullName evidence="2 3">Segregation and condensation protein A</fullName>
    </recommendedName>
</protein>
<accession>A0A5R8Q8X5</accession>
<dbReference type="GO" id="GO:0051301">
    <property type="term" value="P:cell division"/>
    <property type="evidence" value="ECO:0007669"/>
    <property type="project" value="UniProtKB-KW"/>
</dbReference>
<dbReference type="NCBIfam" id="NF000994">
    <property type="entry name" value="PRK00104.1-3"/>
    <property type="match status" value="1"/>
</dbReference>
<dbReference type="OrthoDB" id="9811016at2"/>
<dbReference type="AlphaFoldDB" id="A0A5R8Q8X5"/>
<organism evidence="4 5">
    <name type="scientific">Culicoidibacter larvae</name>
    <dbReference type="NCBI Taxonomy" id="2579976"/>
    <lineage>
        <taxon>Bacteria</taxon>
        <taxon>Bacillati</taxon>
        <taxon>Bacillota</taxon>
        <taxon>Culicoidibacteria</taxon>
        <taxon>Culicoidibacterales</taxon>
        <taxon>Culicoidibacteraceae</taxon>
        <taxon>Culicoidibacter</taxon>
    </lineage>
</organism>
<evidence type="ECO:0000256" key="2">
    <source>
        <dbReference type="ARBA" id="ARBA00044777"/>
    </source>
</evidence>
<dbReference type="EMBL" id="VBWP01000010">
    <property type="protein sequence ID" value="TLG71759.1"/>
    <property type="molecule type" value="Genomic_DNA"/>
</dbReference>
<dbReference type="Gene3D" id="1.10.10.580">
    <property type="entry name" value="Structural maintenance of chromosome 1. Chain E"/>
    <property type="match status" value="1"/>
</dbReference>
<dbReference type="Pfam" id="PF02616">
    <property type="entry name" value="SMC_ScpA"/>
    <property type="match status" value="1"/>
</dbReference>
<reference evidence="4 5" key="1">
    <citation type="submission" date="2019-05" db="EMBL/GenBank/DDBJ databases">
        <title>Culicoidintestinum kansasii gen. nov., sp. nov. from the gastrointestinal tract of the biting midge, Culicoides sonorensis.</title>
        <authorList>
            <person name="Neupane S."/>
            <person name="Ghosh A."/>
            <person name="Gunther S."/>
            <person name="Martin K."/>
            <person name="Zurek L."/>
        </authorList>
    </citation>
    <scope>NUCLEOTIDE SEQUENCE [LARGE SCALE GENOMIC DNA]</scope>
    <source>
        <strain evidence="4 5">CS-1</strain>
    </source>
</reference>
<dbReference type="GO" id="GO:0007059">
    <property type="term" value="P:chromosome segregation"/>
    <property type="evidence" value="ECO:0007669"/>
    <property type="project" value="UniProtKB-UniRule"/>
</dbReference>